<accession>A0A1W2FFE6</accession>
<evidence type="ECO:0000259" key="2">
    <source>
        <dbReference type="Pfam" id="PF12323"/>
    </source>
</evidence>
<dbReference type="RefSeq" id="WP_084430549.1">
    <property type="nucleotide sequence ID" value="NZ_FWXV01000006.1"/>
</dbReference>
<evidence type="ECO:0000313" key="3">
    <source>
        <dbReference type="EMBL" id="SMD20514.1"/>
    </source>
</evidence>
<dbReference type="InterPro" id="IPR021027">
    <property type="entry name" value="Transposase_put_HTH"/>
</dbReference>
<name>A0A1W2FFE6_KIBAR</name>
<dbReference type="Pfam" id="PF12323">
    <property type="entry name" value="HTH_OrfB_IS605"/>
    <property type="match status" value="1"/>
</dbReference>
<evidence type="ECO:0000256" key="1">
    <source>
        <dbReference type="SAM" id="MobiDB-lite"/>
    </source>
</evidence>
<sequence length="279" mass="31487">MRFRLYPDTGQAQRLASWSHTCRTVWNTALAQRIWAYKSARRATVRAVEQCAELTEARREHDWLRDLPAQCAQQVLRQLGAAYDNFWNPHHPAGFPQFKKKHHGQGVTFPGQAVAVHKVSRRTAQVKLPKIGWVRIRLSRPIDGTVRNATVSRDGLAGTSRSVSTSPSQRRRLSTRARRSVLMWGSRARCSFPTKTGSGSARPPSLQASGSACAVWSSARPGRWRSRRKHNGGKYSTRLRTTIGRIAALKSRQTRRRADWNHKLTTDLAKNHGLIAVED</sequence>
<reference evidence="3 4" key="1">
    <citation type="submission" date="2017-04" db="EMBL/GenBank/DDBJ databases">
        <authorList>
            <person name="Afonso C.L."/>
            <person name="Miller P.J."/>
            <person name="Scott M.A."/>
            <person name="Spackman E."/>
            <person name="Goraichik I."/>
            <person name="Dimitrov K.M."/>
            <person name="Suarez D.L."/>
            <person name="Swayne D.E."/>
        </authorList>
    </citation>
    <scope>NUCLEOTIDE SEQUENCE [LARGE SCALE GENOMIC DNA]</scope>
    <source>
        <strain evidence="3 4">DSM 43828</strain>
    </source>
</reference>
<dbReference type="Proteomes" id="UP000192674">
    <property type="component" value="Unassembled WGS sequence"/>
</dbReference>
<protein>
    <submittedName>
        <fullName evidence="3">Transposase</fullName>
    </submittedName>
</protein>
<keyword evidence="4" id="KW-1185">Reference proteome</keyword>
<gene>
    <name evidence="3" type="ORF">SAMN05661093_06461</name>
</gene>
<feature type="region of interest" description="Disordered" evidence="1">
    <location>
        <begin position="150"/>
        <end position="176"/>
    </location>
</feature>
<feature type="domain" description="Transposase putative helix-turn-helix" evidence="2">
    <location>
        <begin position="2"/>
        <end position="40"/>
    </location>
</feature>
<dbReference type="EMBL" id="FWXV01000006">
    <property type="protein sequence ID" value="SMD20514.1"/>
    <property type="molecule type" value="Genomic_DNA"/>
</dbReference>
<organism evidence="3 4">
    <name type="scientific">Kibdelosporangium aridum</name>
    <dbReference type="NCBI Taxonomy" id="2030"/>
    <lineage>
        <taxon>Bacteria</taxon>
        <taxon>Bacillati</taxon>
        <taxon>Actinomycetota</taxon>
        <taxon>Actinomycetes</taxon>
        <taxon>Pseudonocardiales</taxon>
        <taxon>Pseudonocardiaceae</taxon>
        <taxon>Kibdelosporangium</taxon>
    </lineage>
</organism>
<proteinExistence type="predicted"/>
<evidence type="ECO:0000313" key="4">
    <source>
        <dbReference type="Proteomes" id="UP000192674"/>
    </source>
</evidence>
<dbReference type="OrthoDB" id="6230307at2"/>
<dbReference type="AlphaFoldDB" id="A0A1W2FFE6"/>